<protein>
    <submittedName>
        <fullName evidence="2">Uncharacterized protein</fullName>
    </submittedName>
</protein>
<dbReference type="EMBL" id="HACG01016749">
    <property type="protein sequence ID" value="CEK63614.1"/>
    <property type="molecule type" value="Transcribed_RNA"/>
</dbReference>
<feature type="chain" id="PRO_5002126698" evidence="1">
    <location>
        <begin position="26"/>
        <end position="118"/>
    </location>
</feature>
<organism evidence="2">
    <name type="scientific">Arion vulgaris</name>
    <dbReference type="NCBI Taxonomy" id="1028688"/>
    <lineage>
        <taxon>Eukaryota</taxon>
        <taxon>Metazoa</taxon>
        <taxon>Spiralia</taxon>
        <taxon>Lophotrochozoa</taxon>
        <taxon>Mollusca</taxon>
        <taxon>Gastropoda</taxon>
        <taxon>Heterobranchia</taxon>
        <taxon>Euthyneura</taxon>
        <taxon>Panpulmonata</taxon>
        <taxon>Eupulmonata</taxon>
        <taxon>Stylommatophora</taxon>
        <taxon>Helicina</taxon>
        <taxon>Arionoidea</taxon>
        <taxon>Arionidae</taxon>
        <taxon>Arion</taxon>
    </lineage>
</organism>
<name>A0A0B6Z4P9_9EUPU</name>
<reference evidence="2" key="1">
    <citation type="submission" date="2014-12" db="EMBL/GenBank/DDBJ databases">
        <title>Insight into the proteome of Arion vulgaris.</title>
        <authorList>
            <person name="Aradska J."/>
            <person name="Bulat T."/>
            <person name="Smidak R."/>
            <person name="Sarate P."/>
            <person name="Gangsoo J."/>
            <person name="Sialana F."/>
            <person name="Bilban M."/>
            <person name="Lubec G."/>
        </authorList>
    </citation>
    <scope>NUCLEOTIDE SEQUENCE</scope>
    <source>
        <tissue evidence="2">Skin</tissue>
    </source>
</reference>
<evidence type="ECO:0000256" key="1">
    <source>
        <dbReference type="SAM" id="SignalP"/>
    </source>
</evidence>
<evidence type="ECO:0000313" key="2">
    <source>
        <dbReference type="EMBL" id="CEK63614.1"/>
    </source>
</evidence>
<feature type="signal peptide" evidence="1">
    <location>
        <begin position="1"/>
        <end position="25"/>
    </location>
</feature>
<dbReference type="AlphaFoldDB" id="A0A0B6Z4P9"/>
<accession>A0A0B6Z4P9</accession>
<sequence length="118" mass="13225">MNNRLLIVACMVLFVALIHVCKVSCMPNKESQPEMGRLLTHIRDAIPQLREKRVCHGYMCSQSHISGHAGGITLQQALYKYYLECSKNPYCSPPSRKRRQLADASHVKSAIPEGVSTL</sequence>
<keyword evidence="1" id="KW-0732">Signal</keyword>
<proteinExistence type="predicted"/>
<gene>
    <name evidence="2" type="primary">ORF48866</name>
</gene>